<dbReference type="Gene3D" id="1.10.390.10">
    <property type="entry name" value="Neutral Protease Domain 2"/>
    <property type="match status" value="1"/>
</dbReference>
<comment type="similarity">
    <text evidence="1">Belongs to the peptidase M36 family.</text>
</comment>
<dbReference type="GO" id="GO:0005615">
    <property type="term" value="C:extracellular space"/>
    <property type="evidence" value="ECO:0007669"/>
    <property type="project" value="InterPro"/>
</dbReference>
<name>A0AA39J762_9AGAR</name>
<comment type="cofactor">
    <cofactor evidence="1">
        <name>Zn(2+)</name>
        <dbReference type="ChEBI" id="CHEBI:29105"/>
    </cofactor>
</comment>
<keyword evidence="3" id="KW-1185">Reference proteome</keyword>
<evidence type="ECO:0000313" key="2">
    <source>
        <dbReference type="EMBL" id="KAK0437407.1"/>
    </source>
</evidence>
<keyword evidence="1" id="KW-0862">Zinc</keyword>
<dbReference type="GO" id="GO:0008270">
    <property type="term" value="F:zinc ion binding"/>
    <property type="evidence" value="ECO:0007669"/>
    <property type="project" value="InterPro"/>
</dbReference>
<keyword evidence="1" id="KW-0964">Secreted</keyword>
<protein>
    <recommendedName>
        <fullName evidence="1">Extracellular metalloproteinase</fullName>
        <ecNumber evidence="1">3.4.24.-</ecNumber>
    </recommendedName>
    <alternativeName>
        <fullName evidence="1">Fungalysin</fullName>
    </alternativeName>
</protein>
<dbReference type="GO" id="GO:0004222">
    <property type="term" value="F:metalloendopeptidase activity"/>
    <property type="evidence" value="ECO:0007669"/>
    <property type="project" value="InterPro"/>
</dbReference>
<keyword evidence="1" id="KW-0482">Metalloprotease</keyword>
<comment type="subcellular location">
    <subcellularLocation>
        <location evidence="1">Secreted</location>
    </subcellularLocation>
</comment>
<reference evidence="2" key="1">
    <citation type="submission" date="2023-06" db="EMBL/GenBank/DDBJ databases">
        <authorList>
            <consortium name="Lawrence Berkeley National Laboratory"/>
            <person name="Ahrendt S."/>
            <person name="Sahu N."/>
            <person name="Indic B."/>
            <person name="Wong-Bajracharya J."/>
            <person name="Merenyi Z."/>
            <person name="Ke H.-M."/>
            <person name="Monk M."/>
            <person name="Kocsube S."/>
            <person name="Drula E."/>
            <person name="Lipzen A."/>
            <person name="Balint B."/>
            <person name="Henrissat B."/>
            <person name="Andreopoulos B."/>
            <person name="Martin F.M."/>
            <person name="Harder C.B."/>
            <person name="Rigling D."/>
            <person name="Ford K.L."/>
            <person name="Foster G.D."/>
            <person name="Pangilinan J."/>
            <person name="Papanicolaou A."/>
            <person name="Barry K."/>
            <person name="LaButti K."/>
            <person name="Viragh M."/>
            <person name="Koriabine M."/>
            <person name="Yan M."/>
            <person name="Riley R."/>
            <person name="Champramary S."/>
            <person name="Plett K.L."/>
            <person name="Tsai I.J."/>
            <person name="Slot J."/>
            <person name="Sipos G."/>
            <person name="Plett J."/>
            <person name="Nagy L.G."/>
            <person name="Grigoriev I.V."/>
        </authorList>
    </citation>
    <scope>NUCLEOTIDE SEQUENCE</scope>
    <source>
        <strain evidence="2">FPL87.14</strain>
    </source>
</reference>
<keyword evidence="1" id="KW-0865">Zymogen</keyword>
<evidence type="ECO:0000313" key="3">
    <source>
        <dbReference type="Proteomes" id="UP001175226"/>
    </source>
</evidence>
<sequence length="156" mass="17176">MGLMIVWDLQDARTIWTLITPQHDGLLENYILVHQWLGTVRCLQTTEADGMSDGSQTPCHPNVPNLARWVHNNLSENTSTPPTPFKYSSIYQVHDIGEARTNMLHDVYIALVEAHGLSSTAIDDKKDTSSGSVSSSTRFRSDCVILPDEGAAVPNA</sequence>
<dbReference type="EMBL" id="JAUEPT010000049">
    <property type="protein sequence ID" value="KAK0437407.1"/>
    <property type="molecule type" value="Genomic_DNA"/>
</dbReference>
<keyword evidence="1" id="KW-0378">Hydrolase</keyword>
<gene>
    <name evidence="2" type="ORF">EV421DRAFT_1907437</name>
</gene>
<keyword evidence="1" id="KW-0645">Protease</keyword>
<dbReference type="Pfam" id="PF02128">
    <property type="entry name" value="Peptidase_M36"/>
    <property type="match status" value="1"/>
</dbReference>
<proteinExistence type="inferred from homology"/>
<dbReference type="InterPro" id="IPR001842">
    <property type="entry name" value="Peptidase_M36"/>
</dbReference>
<dbReference type="EC" id="3.4.24.-" evidence="1"/>
<keyword evidence="1" id="KW-0479">Metal-binding</keyword>
<dbReference type="Proteomes" id="UP001175226">
    <property type="component" value="Unassembled WGS sequence"/>
</dbReference>
<accession>A0AA39J762</accession>
<organism evidence="2 3">
    <name type="scientific">Armillaria borealis</name>
    <dbReference type="NCBI Taxonomy" id="47425"/>
    <lineage>
        <taxon>Eukaryota</taxon>
        <taxon>Fungi</taxon>
        <taxon>Dikarya</taxon>
        <taxon>Basidiomycota</taxon>
        <taxon>Agaricomycotina</taxon>
        <taxon>Agaricomycetes</taxon>
        <taxon>Agaricomycetidae</taxon>
        <taxon>Agaricales</taxon>
        <taxon>Marasmiineae</taxon>
        <taxon>Physalacriaceae</taxon>
        <taxon>Armillaria</taxon>
    </lineage>
</organism>
<evidence type="ECO:0000256" key="1">
    <source>
        <dbReference type="RuleBase" id="RU364017"/>
    </source>
</evidence>
<comment type="caution">
    <text evidence="2">The sequence shown here is derived from an EMBL/GenBank/DDBJ whole genome shotgun (WGS) entry which is preliminary data.</text>
</comment>
<dbReference type="AlphaFoldDB" id="A0AA39J762"/>
<dbReference type="InterPro" id="IPR027268">
    <property type="entry name" value="Peptidase_M4/M1_CTD_sf"/>
</dbReference>
<dbReference type="GO" id="GO:0006508">
    <property type="term" value="P:proteolysis"/>
    <property type="evidence" value="ECO:0007669"/>
    <property type="project" value="UniProtKB-KW"/>
</dbReference>